<keyword evidence="2 11" id="KW-0547">Nucleotide-binding</keyword>
<dbReference type="Pfam" id="PF05362">
    <property type="entry name" value="Lon_C"/>
    <property type="match status" value="1"/>
</dbReference>
<evidence type="ECO:0000259" key="14">
    <source>
        <dbReference type="PROSITE" id="PS50162"/>
    </source>
</evidence>
<feature type="region of interest" description="Lon-protease-like" evidence="11">
    <location>
        <begin position="356"/>
        <end position="459"/>
    </location>
</feature>
<dbReference type="GO" id="GO:0140664">
    <property type="term" value="F:ATP-dependent DNA damage sensor activity"/>
    <property type="evidence" value="ECO:0007669"/>
    <property type="project" value="InterPro"/>
</dbReference>
<dbReference type="GO" id="GO:0000725">
    <property type="term" value="P:recombinational repair"/>
    <property type="evidence" value="ECO:0007669"/>
    <property type="project" value="UniProtKB-UniRule"/>
</dbReference>
<dbReference type="GO" id="GO:0003684">
    <property type="term" value="F:damaged DNA binding"/>
    <property type="evidence" value="ECO:0007669"/>
    <property type="project" value="InterPro"/>
</dbReference>
<comment type="function">
    <text evidence="11">Plays a role in repairing double-strand DNA breaks, probably involving stabilizing or processing branched DNA or blocked replication forks.</text>
</comment>
<evidence type="ECO:0000256" key="1">
    <source>
        <dbReference type="ARBA" id="ARBA00022723"/>
    </source>
</evidence>
<dbReference type="GO" id="GO:0005829">
    <property type="term" value="C:cytosol"/>
    <property type="evidence" value="ECO:0007669"/>
    <property type="project" value="TreeGrafter"/>
</dbReference>
<dbReference type="AlphaFoldDB" id="A0A2M8LFS6"/>
<dbReference type="GO" id="GO:0004252">
    <property type="term" value="F:serine-type endopeptidase activity"/>
    <property type="evidence" value="ECO:0007669"/>
    <property type="project" value="InterPro"/>
</dbReference>
<evidence type="ECO:0000313" key="16">
    <source>
        <dbReference type="Proteomes" id="UP000231152"/>
    </source>
</evidence>
<keyword evidence="5" id="KW-0378">Hydrolase</keyword>
<evidence type="ECO:0000256" key="6">
    <source>
        <dbReference type="ARBA" id="ARBA00022833"/>
    </source>
</evidence>
<dbReference type="NCBIfam" id="TIGR00416">
    <property type="entry name" value="sms"/>
    <property type="match status" value="1"/>
</dbReference>
<evidence type="ECO:0000256" key="5">
    <source>
        <dbReference type="ARBA" id="ARBA00022801"/>
    </source>
</evidence>
<dbReference type="PANTHER" id="PTHR32472">
    <property type="entry name" value="DNA REPAIR PROTEIN RADA"/>
    <property type="match status" value="1"/>
</dbReference>
<gene>
    <name evidence="11" type="primary">radA</name>
    <name evidence="15" type="ORF">COV04_00110</name>
</gene>
<keyword evidence="8 11" id="KW-0346">Stress response</keyword>
<evidence type="ECO:0000256" key="11">
    <source>
        <dbReference type="HAMAP-Rule" id="MF_01498"/>
    </source>
</evidence>
<evidence type="ECO:0000256" key="9">
    <source>
        <dbReference type="ARBA" id="ARBA00023125"/>
    </source>
</evidence>
<comment type="similarity">
    <text evidence="11 13">Belongs to the RecA family. RadA subfamily.</text>
</comment>
<dbReference type="Gene3D" id="3.40.50.300">
    <property type="entry name" value="P-loop containing nucleotide triphosphate hydrolases"/>
    <property type="match status" value="1"/>
</dbReference>
<comment type="domain">
    <text evidence="11">The middle region has homology to RecA with ATPase motifs including the RadA KNRFG motif, while the C-terminus is homologous to Lon protease.</text>
</comment>
<evidence type="ECO:0000256" key="3">
    <source>
        <dbReference type="ARBA" id="ARBA00022763"/>
    </source>
</evidence>
<evidence type="ECO:0000256" key="4">
    <source>
        <dbReference type="ARBA" id="ARBA00022771"/>
    </source>
</evidence>
<dbReference type="InterPro" id="IPR004504">
    <property type="entry name" value="DNA_repair_RadA"/>
</dbReference>
<accession>A0A2M8LFS6</accession>
<feature type="domain" description="RecA family profile 1" evidence="14">
    <location>
        <begin position="70"/>
        <end position="220"/>
    </location>
</feature>
<feature type="binding site" evidence="11">
    <location>
        <begin position="99"/>
        <end position="106"/>
    </location>
    <ligand>
        <name>ATP</name>
        <dbReference type="ChEBI" id="CHEBI:30616"/>
    </ligand>
</feature>
<reference evidence="15 16" key="1">
    <citation type="submission" date="2017-09" db="EMBL/GenBank/DDBJ databases">
        <title>Depth-based differentiation of microbial function through sediment-hosted aquifers and enrichment of novel symbionts in the deep terrestrial subsurface.</title>
        <authorList>
            <person name="Probst A.J."/>
            <person name="Ladd B."/>
            <person name="Jarett J.K."/>
            <person name="Geller-Mcgrath D.E."/>
            <person name="Sieber C.M."/>
            <person name="Emerson J.B."/>
            <person name="Anantharaman K."/>
            <person name="Thomas B.C."/>
            <person name="Malmstrom R."/>
            <person name="Stieglmeier M."/>
            <person name="Klingl A."/>
            <person name="Woyke T."/>
            <person name="Ryan C.M."/>
            <person name="Banfield J.F."/>
        </authorList>
    </citation>
    <scope>NUCLEOTIDE SEQUENCE [LARGE SCALE GENOMIC DNA]</scope>
    <source>
        <strain evidence="15">CG10_big_fil_rev_8_21_14_0_10_48_11</strain>
    </source>
</reference>
<dbReference type="Pfam" id="PF18073">
    <property type="entry name" value="Zn_ribbon_LapB"/>
    <property type="match status" value="1"/>
</dbReference>
<dbReference type="SUPFAM" id="SSF52540">
    <property type="entry name" value="P-loop containing nucleoside triphosphate hydrolases"/>
    <property type="match status" value="1"/>
</dbReference>
<dbReference type="GO" id="GO:0004176">
    <property type="term" value="F:ATP-dependent peptidase activity"/>
    <property type="evidence" value="ECO:0007669"/>
    <property type="project" value="InterPro"/>
</dbReference>
<keyword evidence="4 13" id="KW-0863">Zinc-finger</keyword>
<dbReference type="PANTHER" id="PTHR32472:SF10">
    <property type="entry name" value="DNA REPAIR PROTEIN RADA-LIKE PROTEIN"/>
    <property type="match status" value="1"/>
</dbReference>
<dbReference type="GO" id="GO:0006508">
    <property type="term" value="P:proteolysis"/>
    <property type="evidence" value="ECO:0007669"/>
    <property type="project" value="InterPro"/>
</dbReference>
<dbReference type="InterPro" id="IPR020588">
    <property type="entry name" value="RecA_ATP-bd"/>
</dbReference>
<dbReference type="PROSITE" id="PS50162">
    <property type="entry name" value="RECA_2"/>
    <property type="match status" value="1"/>
</dbReference>
<comment type="function">
    <text evidence="13">DNA-dependent ATPase involved in processing of recombination intermediates, plays a role in repairing DNA breaks. Stimulates the branch migration of RecA-mediated strand transfer reactions, allowing the 3' invading strand to extend heteroduplex DNA faster. Binds ssDNA in the presence of ADP but not other nucleotides, has ATPase activity that is stimulated by ssDNA and various branched DNA structures, but inhibited by SSB. Does not have RecA's homology-searching function.</text>
</comment>
<evidence type="ECO:0000256" key="2">
    <source>
        <dbReference type="ARBA" id="ARBA00022741"/>
    </source>
</evidence>
<evidence type="ECO:0000313" key="15">
    <source>
        <dbReference type="EMBL" id="PJE76275.1"/>
    </source>
</evidence>
<evidence type="ECO:0000256" key="13">
    <source>
        <dbReference type="RuleBase" id="RU003555"/>
    </source>
</evidence>
<dbReference type="GO" id="GO:0008270">
    <property type="term" value="F:zinc ion binding"/>
    <property type="evidence" value="ECO:0007669"/>
    <property type="project" value="UniProtKB-KW"/>
</dbReference>
<dbReference type="SMART" id="SM00382">
    <property type="entry name" value="AAA"/>
    <property type="match status" value="1"/>
</dbReference>
<keyword evidence="3 11" id="KW-0227">DNA damage</keyword>
<keyword evidence="10 11" id="KW-0234">DNA repair</keyword>
<evidence type="ECO:0000256" key="10">
    <source>
        <dbReference type="ARBA" id="ARBA00023204"/>
    </source>
</evidence>
<keyword evidence="9 11" id="KW-0238">DNA-binding</keyword>
<dbReference type="SUPFAM" id="SSF54211">
    <property type="entry name" value="Ribosomal protein S5 domain 2-like"/>
    <property type="match status" value="1"/>
</dbReference>
<dbReference type="EMBL" id="PFET01000001">
    <property type="protein sequence ID" value="PJE76275.1"/>
    <property type="molecule type" value="Genomic_DNA"/>
</dbReference>
<dbReference type="InterPro" id="IPR008269">
    <property type="entry name" value="Lon_proteolytic"/>
</dbReference>
<dbReference type="InterPro" id="IPR014721">
    <property type="entry name" value="Ribsml_uS5_D2-typ_fold_subgr"/>
</dbReference>
<comment type="caution">
    <text evidence="15">The sequence shown here is derived from an EMBL/GenBank/DDBJ whole genome shotgun (WGS) entry which is preliminary data.</text>
</comment>
<sequence>MRCKLNKMAQPKKVFRCKKCDAQYPRWEGRCRECGAWDNLEESINVAKKQPTNAKGVVVSFQSLGSTTNSTPRLQTGSQELDRVLGGGIVTGALLLLGGNPGIGKSTLLLQVASLMANSNKTRPVLYVSGEESGEQVRLRLDRLRANPDNLQFLGESMLPTIMQAVNEQRPQLVIIDSLQTIRSETGAAAGRPGELRDAMEALMELAKTTATPIIIVGHVTKRGDVAGPKVLEHLVDAVLYFEASEDSQHRLLYTTKNRFGGSNEVGVWKMEESGLTEIANPAGVFLNTHRPTAPGATVLPVLKGSRVFLVEVQALVTKTRFAHPQRRSTGFDLNRLQLLIAVLSKHLHLPLAYHDVHLNIVGGLKVTEPAADVAVALAIASAAKNVALPKDLAACGEVGLHAEVRAIPELMRRVETAARVGLRQLIAPEQSTAEQQKNSLTVYKAATLASAIEIAFPH</sequence>
<evidence type="ECO:0000256" key="12">
    <source>
        <dbReference type="NCBIfam" id="TIGR00416"/>
    </source>
</evidence>
<keyword evidence="6 13" id="KW-0862">Zinc</keyword>
<proteinExistence type="inferred from homology"/>
<dbReference type="Proteomes" id="UP000231152">
    <property type="component" value="Unassembled WGS sequence"/>
</dbReference>
<feature type="short sequence motif" description="RadA KNRFG motif" evidence="11">
    <location>
        <begin position="257"/>
        <end position="261"/>
    </location>
</feature>
<name>A0A2M8LFS6_9BACT</name>
<organism evidence="15 16">
    <name type="scientific">Candidatus Uhrbacteria bacterium CG10_big_fil_rev_8_21_14_0_10_48_11</name>
    <dbReference type="NCBI Taxonomy" id="1975037"/>
    <lineage>
        <taxon>Bacteria</taxon>
        <taxon>Candidatus Uhriibacteriota</taxon>
    </lineage>
</organism>
<evidence type="ECO:0000256" key="7">
    <source>
        <dbReference type="ARBA" id="ARBA00022840"/>
    </source>
</evidence>
<dbReference type="InterPro" id="IPR027417">
    <property type="entry name" value="P-loop_NTPase"/>
</dbReference>
<protein>
    <recommendedName>
        <fullName evidence="11 12">DNA repair protein RadA</fullName>
    </recommendedName>
</protein>
<keyword evidence="7 11" id="KW-0067">ATP-binding</keyword>
<dbReference type="InterPro" id="IPR020568">
    <property type="entry name" value="Ribosomal_Su5_D2-typ_SF"/>
</dbReference>
<dbReference type="InterPro" id="IPR003593">
    <property type="entry name" value="AAA+_ATPase"/>
</dbReference>
<dbReference type="PRINTS" id="PR01874">
    <property type="entry name" value="DNAREPAIRADA"/>
</dbReference>
<dbReference type="GO" id="GO:0005524">
    <property type="term" value="F:ATP binding"/>
    <property type="evidence" value="ECO:0007669"/>
    <property type="project" value="UniProtKB-UniRule"/>
</dbReference>
<keyword evidence="1 11" id="KW-0479">Metal-binding</keyword>
<dbReference type="InterPro" id="IPR041166">
    <property type="entry name" value="Rubredoxin_2"/>
</dbReference>
<evidence type="ECO:0000256" key="8">
    <source>
        <dbReference type="ARBA" id="ARBA00023016"/>
    </source>
</evidence>
<dbReference type="Pfam" id="PF13481">
    <property type="entry name" value="AAA_25"/>
    <property type="match status" value="1"/>
</dbReference>
<dbReference type="Gene3D" id="3.30.230.10">
    <property type="match status" value="1"/>
</dbReference>
<dbReference type="HAMAP" id="MF_01498">
    <property type="entry name" value="RadA_bact"/>
    <property type="match status" value="1"/>
</dbReference>